<organism evidence="3 4">
    <name type="scientific">Xanthobacter autotrophicus</name>
    <dbReference type="NCBI Taxonomy" id="280"/>
    <lineage>
        <taxon>Bacteria</taxon>
        <taxon>Pseudomonadati</taxon>
        <taxon>Pseudomonadota</taxon>
        <taxon>Alphaproteobacteria</taxon>
        <taxon>Hyphomicrobiales</taxon>
        <taxon>Xanthobacteraceae</taxon>
        <taxon>Xanthobacter</taxon>
    </lineage>
</organism>
<proteinExistence type="predicted"/>
<accession>A0A6C1KHJ5</accession>
<protein>
    <submittedName>
        <fullName evidence="3">Uncharacterized protein</fullName>
    </submittedName>
</protein>
<reference evidence="3 4" key="1">
    <citation type="submission" date="2019-05" db="EMBL/GenBank/DDBJ databases">
        <authorList>
            <person name="Zhou X."/>
        </authorList>
    </citation>
    <scope>NUCLEOTIDE SEQUENCE [LARGE SCALE GENOMIC DNA]</scope>
    <source>
        <strain evidence="3 4">DSM 432</strain>
    </source>
</reference>
<keyword evidence="2" id="KW-0472">Membrane</keyword>
<dbReference type="GeneID" id="95774426"/>
<comment type="caution">
    <text evidence="3">The sequence shown here is derived from an EMBL/GenBank/DDBJ whole genome shotgun (WGS) entry which is preliminary data.</text>
</comment>
<sequence length="90" mass="9371">MALSSAVDAAVAPPAPNPVHGHDEQSGHAHADHVRAGHSHADHARPTSRRPDVRIGISVLRLSLLARLAIAGTLLAMLWTVVSLVVGSEP</sequence>
<dbReference type="AlphaFoldDB" id="A0A6C1KHJ5"/>
<dbReference type="EMBL" id="VAUP01000028">
    <property type="protein sequence ID" value="TLX42604.1"/>
    <property type="molecule type" value="Genomic_DNA"/>
</dbReference>
<evidence type="ECO:0000313" key="4">
    <source>
        <dbReference type="Proteomes" id="UP000305131"/>
    </source>
</evidence>
<feature type="region of interest" description="Disordered" evidence="1">
    <location>
        <begin position="1"/>
        <end position="50"/>
    </location>
</feature>
<name>A0A6C1KHJ5_XANAU</name>
<evidence type="ECO:0000313" key="3">
    <source>
        <dbReference type="EMBL" id="TLX42604.1"/>
    </source>
</evidence>
<dbReference type="RefSeq" id="WP_138399964.1">
    <property type="nucleotide sequence ID" value="NZ_JBAFVI010000004.1"/>
</dbReference>
<keyword evidence="2" id="KW-1133">Transmembrane helix</keyword>
<feature type="compositionally biased region" description="Low complexity" evidence="1">
    <location>
        <begin position="1"/>
        <end position="12"/>
    </location>
</feature>
<evidence type="ECO:0000256" key="1">
    <source>
        <dbReference type="SAM" id="MobiDB-lite"/>
    </source>
</evidence>
<keyword evidence="2" id="KW-0812">Transmembrane</keyword>
<feature type="compositionally biased region" description="Basic and acidic residues" evidence="1">
    <location>
        <begin position="20"/>
        <end position="50"/>
    </location>
</feature>
<feature type="transmembrane region" description="Helical" evidence="2">
    <location>
        <begin position="64"/>
        <end position="86"/>
    </location>
</feature>
<evidence type="ECO:0000256" key="2">
    <source>
        <dbReference type="SAM" id="Phobius"/>
    </source>
</evidence>
<gene>
    <name evidence="3" type="ORF">FBQ73_13265</name>
</gene>
<dbReference type="Proteomes" id="UP000305131">
    <property type="component" value="Unassembled WGS sequence"/>
</dbReference>